<dbReference type="InterPro" id="IPR014913">
    <property type="entry name" value="YppE-like"/>
</dbReference>
<proteinExistence type="predicted"/>
<evidence type="ECO:0008006" key="3">
    <source>
        <dbReference type="Google" id="ProtNLM"/>
    </source>
</evidence>
<dbReference type="Gene3D" id="1.20.120.440">
    <property type="entry name" value="YppE-like"/>
    <property type="match status" value="1"/>
</dbReference>
<dbReference type="RefSeq" id="WP_035340242.1">
    <property type="nucleotide sequence ID" value="NZ_BAUU01000002.1"/>
</dbReference>
<dbReference type="STRING" id="1236971.JCM9152_407"/>
<dbReference type="Proteomes" id="UP000018895">
    <property type="component" value="Unassembled WGS sequence"/>
</dbReference>
<reference evidence="1" key="1">
    <citation type="journal article" date="2014" name="Genome Announc.">
        <title>Draft Genome Sequences of Three Alkaliphilic Bacillus Strains, Bacillus wakoensis JCM 9140T, Bacillus akibai JCM 9157T, and Bacillus hemicellulosilyticus JCM 9152T.</title>
        <authorList>
            <person name="Yuki M."/>
            <person name="Oshima K."/>
            <person name="Suda W."/>
            <person name="Oshida Y."/>
            <person name="Kitamura K."/>
            <person name="Iida T."/>
            <person name="Hattori M."/>
            <person name="Ohkuma M."/>
        </authorList>
    </citation>
    <scope>NUCLEOTIDE SEQUENCE [LARGE SCALE GENOMIC DNA]</scope>
    <source>
        <strain evidence="1">JCM 9152</strain>
    </source>
</reference>
<dbReference type="EMBL" id="BAUU01000002">
    <property type="protein sequence ID" value="GAE29068.1"/>
    <property type="molecule type" value="Genomic_DNA"/>
</dbReference>
<organism evidence="1 2">
    <name type="scientific">Halalkalibacter hemicellulosilyticusJCM 9152</name>
    <dbReference type="NCBI Taxonomy" id="1236971"/>
    <lineage>
        <taxon>Bacteria</taxon>
        <taxon>Bacillati</taxon>
        <taxon>Bacillota</taxon>
        <taxon>Bacilli</taxon>
        <taxon>Bacillales</taxon>
        <taxon>Bacillaceae</taxon>
        <taxon>Halalkalibacter</taxon>
    </lineage>
</organism>
<accession>W4QBL6</accession>
<comment type="caution">
    <text evidence="1">The sequence shown here is derived from an EMBL/GenBank/DDBJ whole genome shotgun (WGS) entry which is preliminary data.</text>
</comment>
<keyword evidence="2" id="KW-1185">Reference proteome</keyword>
<protein>
    <recommendedName>
        <fullName evidence="3">DUF1798 domain-containing protein</fullName>
    </recommendedName>
</protein>
<sequence length="130" mass="15356">MLEQNKLEQLERLTKELCIRNDEARNDFIQVVKREGYEVDFYGKVKPFADQVKDIRDNWLPLAVAFVQEAKPLHLHPSQLNQTEENLEIVAIKSFYSNTSRKRQMETFKSVDFVLSQLLSAIDQYKKESY</sequence>
<dbReference type="Pfam" id="PF08807">
    <property type="entry name" value="DUF1798"/>
    <property type="match status" value="1"/>
</dbReference>
<dbReference type="OrthoDB" id="2361079at2"/>
<gene>
    <name evidence="1" type="ORF">JCM9152_407</name>
</gene>
<name>W4QBL6_9BACI</name>
<dbReference type="SUPFAM" id="SSF140415">
    <property type="entry name" value="YppE-like"/>
    <property type="match status" value="1"/>
</dbReference>
<evidence type="ECO:0000313" key="1">
    <source>
        <dbReference type="EMBL" id="GAE29068.1"/>
    </source>
</evidence>
<dbReference type="InterPro" id="IPR023351">
    <property type="entry name" value="YppE-like_sf"/>
</dbReference>
<dbReference type="AlphaFoldDB" id="W4QBL6"/>
<evidence type="ECO:0000313" key="2">
    <source>
        <dbReference type="Proteomes" id="UP000018895"/>
    </source>
</evidence>